<gene>
    <name evidence="2" type="ORF">FHR34_002207</name>
</gene>
<dbReference type="InterPro" id="IPR045134">
    <property type="entry name" value="UHRF1/2-like"/>
</dbReference>
<dbReference type="EMBL" id="JACHJV010000001">
    <property type="protein sequence ID" value="MBB4923214.1"/>
    <property type="molecule type" value="Genomic_DNA"/>
</dbReference>
<proteinExistence type="predicted"/>
<name>A0A7W7R0P0_KITKI</name>
<dbReference type="InterPro" id="IPR036987">
    <property type="entry name" value="SRA-YDG_sf"/>
</dbReference>
<dbReference type="Pfam" id="PF13391">
    <property type="entry name" value="HNH_2"/>
    <property type="match status" value="1"/>
</dbReference>
<dbReference type="GO" id="GO:0016567">
    <property type="term" value="P:protein ubiquitination"/>
    <property type="evidence" value="ECO:0007669"/>
    <property type="project" value="TreeGrafter"/>
</dbReference>
<dbReference type="Gene3D" id="1.10.30.50">
    <property type="match status" value="1"/>
</dbReference>
<evidence type="ECO:0000313" key="2">
    <source>
        <dbReference type="EMBL" id="MBB4923214.1"/>
    </source>
</evidence>
<dbReference type="InterPro" id="IPR003105">
    <property type="entry name" value="SRA_YDG"/>
</dbReference>
<dbReference type="SMART" id="SM00507">
    <property type="entry name" value="HNHc"/>
    <property type="match status" value="1"/>
</dbReference>
<dbReference type="Gene3D" id="2.30.280.10">
    <property type="entry name" value="SRA-YDG"/>
    <property type="match status" value="1"/>
</dbReference>
<dbReference type="GO" id="GO:0044027">
    <property type="term" value="P:negative regulation of gene expression via chromosomal CpG island methylation"/>
    <property type="evidence" value="ECO:0007669"/>
    <property type="project" value="TreeGrafter"/>
</dbReference>
<accession>A0A7W7R0P0</accession>
<dbReference type="CDD" id="cd00085">
    <property type="entry name" value="HNHc"/>
    <property type="match status" value="1"/>
</dbReference>
<comment type="caution">
    <text evidence="2">The sequence shown here is derived from an EMBL/GenBank/DDBJ whole genome shotgun (WGS) entry which is preliminary data.</text>
</comment>
<dbReference type="RefSeq" id="WP_184935263.1">
    <property type="nucleotide sequence ID" value="NZ_JACHJV010000001.1"/>
</dbReference>
<dbReference type="PANTHER" id="PTHR14140:SF27">
    <property type="entry name" value="OS04G0289800 PROTEIN"/>
    <property type="match status" value="1"/>
</dbReference>
<dbReference type="AlphaFoldDB" id="A0A7W7R0P0"/>
<protein>
    <submittedName>
        <fullName evidence="2">Transcriptional regulator with XRE-family HTH domain</fullName>
    </submittedName>
</protein>
<dbReference type="InterPro" id="IPR003615">
    <property type="entry name" value="HNH_nuc"/>
</dbReference>
<feature type="domain" description="YDG" evidence="1">
    <location>
        <begin position="189"/>
        <end position="326"/>
    </location>
</feature>
<dbReference type="SMART" id="SM00466">
    <property type="entry name" value="SRA"/>
    <property type="match status" value="1"/>
</dbReference>
<dbReference type="GO" id="GO:0061630">
    <property type="term" value="F:ubiquitin protein ligase activity"/>
    <property type="evidence" value="ECO:0007669"/>
    <property type="project" value="TreeGrafter"/>
</dbReference>
<evidence type="ECO:0000313" key="3">
    <source>
        <dbReference type="Proteomes" id="UP000540506"/>
    </source>
</evidence>
<dbReference type="SUPFAM" id="SSF88697">
    <property type="entry name" value="PUA domain-like"/>
    <property type="match status" value="1"/>
</dbReference>
<sequence>MAVMRGASRTAVYAALSGTRLPSAKNLDIIVDAWIGGGDVERQRWRDRRREVEEALAEESRLRGVPAVRRTAEEEDFTRQLVAAWGHCGSPSTEQVARHCDLSARTLDSYLNGRTIPTEERLVELFSGLLSAWPDDPSWISSTCDSLVGEALFVARSARKEEKARVKGLALALPGGQNGARQEFHDRIGEIPGVQIGQLFESRVALARAGVHRQMQGSITGTSQRGAESILLSGDDAAEDYGDSIIFTGQGGRSATTGQLGRDQQLAKGNSSLAVSAASRAPVRVVRTIAAGAGGRFRYDGLYRVEDYWSESDDGGHRVWRYRIARIPGANEGKPAALEDAEALTEKAYPEFGGDGFSVRRSRFVGMSAVTEDLKKLHDHMCQVCGVRIVGPQGPYVQIAHIRPIGDGGRSGRGNMLCLCPNHHIMLDLGVLIINPDLTIVSRVDSALIGRLREVPKHIIDRQSLADHRVRHGLPRRSPTYE</sequence>
<reference evidence="2 3" key="1">
    <citation type="submission" date="2020-08" db="EMBL/GenBank/DDBJ databases">
        <title>Sequencing the genomes of 1000 actinobacteria strains.</title>
        <authorList>
            <person name="Klenk H.-P."/>
        </authorList>
    </citation>
    <scope>NUCLEOTIDE SEQUENCE [LARGE SCALE GENOMIC DNA]</scope>
    <source>
        <strain evidence="2 3">DSM 41654</strain>
    </source>
</reference>
<evidence type="ECO:0000259" key="1">
    <source>
        <dbReference type="PROSITE" id="PS51015"/>
    </source>
</evidence>
<dbReference type="PANTHER" id="PTHR14140">
    <property type="entry name" value="E3 UBIQUITIN-PROTEIN LIGASE UHRF-RELATED"/>
    <property type="match status" value="1"/>
</dbReference>
<keyword evidence="3" id="KW-1185">Reference proteome</keyword>
<dbReference type="Pfam" id="PF02182">
    <property type="entry name" value="SAD_SRA"/>
    <property type="match status" value="1"/>
</dbReference>
<dbReference type="Proteomes" id="UP000540506">
    <property type="component" value="Unassembled WGS sequence"/>
</dbReference>
<organism evidence="2 3">
    <name type="scientific">Kitasatospora kifunensis</name>
    <name type="common">Streptomyces kifunensis</name>
    <dbReference type="NCBI Taxonomy" id="58351"/>
    <lineage>
        <taxon>Bacteria</taxon>
        <taxon>Bacillati</taxon>
        <taxon>Actinomycetota</taxon>
        <taxon>Actinomycetes</taxon>
        <taxon>Kitasatosporales</taxon>
        <taxon>Streptomycetaceae</taxon>
        <taxon>Kitasatospora</taxon>
    </lineage>
</organism>
<dbReference type="InterPro" id="IPR015947">
    <property type="entry name" value="PUA-like_sf"/>
</dbReference>
<dbReference type="PROSITE" id="PS51015">
    <property type="entry name" value="YDG"/>
    <property type="match status" value="1"/>
</dbReference>